<sequence length="329" mass="37793">MSTIESFNPSAWLRPPHIQTLLPRLVFRSRQWYGQWETFALNDGDFIELCWHPHATPDSQRPLVVLFHGLEGSVDSPYIWQTMEELAEHGIDSVVMHFRGCGKTPINLLPRAYHSGDIGDPTAVILALRERYPNRSIHTIGFSLGGNMLVQLMSTELADVLTSAAVCCAPLDLMSCSKRIDRGFSRLYRKYLLTPLKQKFTIKQQRGMFKDCTQLNSLDVNKMTSFLEFDDKVTAPLHGFSDVEDYYHRASGKQFLKQIRKPTLIVHANDDPFLGPDVVPHLDEMNPHVTYEKHPHGGHMGFINYQHRFYSWLPTRLVNWVSEKEAEQL</sequence>
<keyword evidence="2" id="KW-0719">Serine esterase</keyword>
<evidence type="ECO:0000256" key="4">
    <source>
        <dbReference type="PIRSR" id="PIRSR005211-1"/>
    </source>
</evidence>
<dbReference type="NCBIfam" id="NF008218">
    <property type="entry name" value="PRK10985.1"/>
    <property type="match status" value="1"/>
</dbReference>
<organism evidence="6 7">
    <name type="scientific">Idiomarina baltica</name>
    <dbReference type="NCBI Taxonomy" id="190892"/>
    <lineage>
        <taxon>Bacteria</taxon>
        <taxon>Pseudomonadati</taxon>
        <taxon>Pseudomonadota</taxon>
        <taxon>Gammaproteobacteria</taxon>
        <taxon>Alteromonadales</taxon>
        <taxon>Idiomarinaceae</taxon>
        <taxon>Idiomarina</taxon>
    </lineage>
</organism>
<evidence type="ECO:0000256" key="1">
    <source>
        <dbReference type="ARBA" id="ARBA00010884"/>
    </source>
</evidence>
<feature type="active site" description="Charge relay system" evidence="4">
    <location>
        <position position="299"/>
    </location>
</feature>
<comment type="similarity">
    <text evidence="1">Belongs to the AB hydrolase superfamily. AB hydrolase 4 family.</text>
</comment>
<dbReference type="InterPro" id="IPR029058">
    <property type="entry name" value="AB_hydrolase_fold"/>
</dbReference>
<dbReference type="Proteomes" id="UP000262878">
    <property type="component" value="Unassembled WGS sequence"/>
</dbReference>
<evidence type="ECO:0000259" key="5">
    <source>
        <dbReference type="Pfam" id="PF00561"/>
    </source>
</evidence>
<comment type="caution">
    <text evidence="6">The sequence shown here is derived from an EMBL/GenBank/DDBJ whole genome shotgun (WGS) entry which is preliminary data.</text>
</comment>
<dbReference type="STRING" id="314276.OS145_02020"/>
<dbReference type="PANTHER" id="PTHR10794:SF94">
    <property type="entry name" value="ESTERASE YHET-RELATED"/>
    <property type="match status" value="1"/>
</dbReference>
<evidence type="ECO:0000313" key="6">
    <source>
        <dbReference type="EMBL" id="HAR56945.1"/>
    </source>
</evidence>
<dbReference type="SUPFAM" id="SSF53474">
    <property type="entry name" value="alpha/beta-Hydrolases"/>
    <property type="match status" value="1"/>
</dbReference>
<dbReference type="Pfam" id="PF00561">
    <property type="entry name" value="Abhydrolase_1"/>
    <property type="match status" value="1"/>
</dbReference>
<protein>
    <submittedName>
        <fullName evidence="6">Hydrolase</fullName>
    </submittedName>
</protein>
<reference evidence="6 7" key="1">
    <citation type="journal article" date="2018" name="Nat. Biotechnol.">
        <title>A standardized bacterial taxonomy based on genome phylogeny substantially revises the tree of life.</title>
        <authorList>
            <person name="Parks D.H."/>
            <person name="Chuvochina M."/>
            <person name="Waite D.W."/>
            <person name="Rinke C."/>
            <person name="Skarshewski A."/>
            <person name="Chaumeil P.A."/>
            <person name="Hugenholtz P."/>
        </authorList>
    </citation>
    <scope>NUCLEOTIDE SEQUENCE [LARGE SCALE GENOMIC DNA]</scope>
    <source>
        <strain evidence="6">UBA9360</strain>
    </source>
</reference>
<accession>A0A348WQY3</accession>
<feature type="active site" description="Charge relay system" evidence="4">
    <location>
        <position position="143"/>
    </location>
</feature>
<evidence type="ECO:0000256" key="2">
    <source>
        <dbReference type="ARBA" id="ARBA00022487"/>
    </source>
</evidence>
<dbReference type="InterPro" id="IPR000073">
    <property type="entry name" value="AB_hydrolase_1"/>
</dbReference>
<feature type="domain" description="AB hydrolase-1" evidence="5">
    <location>
        <begin position="62"/>
        <end position="303"/>
    </location>
</feature>
<dbReference type="GO" id="GO:0047372">
    <property type="term" value="F:monoacylglycerol lipase activity"/>
    <property type="evidence" value="ECO:0007669"/>
    <property type="project" value="TreeGrafter"/>
</dbReference>
<dbReference type="PANTHER" id="PTHR10794">
    <property type="entry name" value="ABHYDROLASE DOMAIN-CONTAINING PROTEIN"/>
    <property type="match status" value="1"/>
</dbReference>
<evidence type="ECO:0000313" key="7">
    <source>
        <dbReference type="Proteomes" id="UP000262878"/>
    </source>
</evidence>
<name>A0A348WQY3_9GAMM</name>
<keyword evidence="3 6" id="KW-0378">Hydrolase</keyword>
<dbReference type="Gene3D" id="3.40.50.1820">
    <property type="entry name" value="alpha/beta hydrolase"/>
    <property type="match status" value="1"/>
</dbReference>
<gene>
    <name evidence="6" type="ORF">DCR58_09210</name>
</gene>
<evidence type="ECO:0000256" key="3">
    <source>
        <dbReference type="ARBA" id="ARBA00022801"/>
    </source>
</evidence>
<proteinExistence type="inferred from homology"/>
<dbReference type="GO" id="GO:0034338">
    <property type="term" value="F:short-chain carboxylesterase activity"/>
    <property type="evidence" value="ECO:0007669"/>
    <property type="project" value="TreeGrafter"/>
</dbReference>
<dbReference type="PROSITE" id="PS01133">
    <property type="entry name" value="UPF0017"/>
    <property type="match status" value="1"/>
</dbReference>
<dbReference type="InterPro" id="IPR050960">
    <property type="entry name" value="AB_hydrolase_4_sf"/>
</dbReference>
<feature type="active site" description="Charge relay system" evidence="4">
    <location>
        <position position="271"/>
    </location>
</feature>
<dbReference type="InterPro" id="IPR012020">
    <property type="entry name" value="ABHD4"/>
</dbReference>
<dbReference type="EMBL" id="DMUP01000221">
    <property type="protein sequence ID" value="HAR56945.1"/>
    <property type="molecule type" value="Genomic_DNA"/>
</dbReference>
<dbReference type="PIRSF" id="PIRSF005211">
    <property type="entry name" value="Ab_hydro_YheT"/>
    <property type="match status" value="1"/>
</dbReference>
<dbReference type="AlphaFoldDB" id="A0A348WQY3"/>
<dbReference type="InterPro" id="IPR000952">
    <property type="entry name" value="AB_hydrolase_4_CS"/>
</dbReference>